<keyword evidence="8" id="KW-1185">Reference proteome</keyword>
<keyword evidence="6" id="KW-0812">Transmembrane</keyword>
<keyword evidence="6" id="KW-0333">Golgi apparatus</keyword>
<keyword evidence="4" id="KW-0325">Glycoprotein</keyword>
<dbReference type="PANTHER" id="PTHR31889:SF86">
    <property type="entry name" value="FUCOSYLTRANSFERASE"/>
    <property type="match status" value="1"/>
</dbReference>
<evidence type="ECO:0000256" key="6">
    <source>
        <dbReference type="RuleBase" id="RU367004"/>
    </source>
</evidence>
<keyword evidence="6" id="KW-0472">Membrane</keyword>
<feature type="transmembrane region" description="Helical" evidence="6">
    <location>
        <begin position="14"/>
        <end position="33"/>
    </location>
</feature>
<comment type="caution">
    <text evidence="7">The sequence shown here is derived from an EMBL/GenBank/DDBJ whole genome shotgun (WGS) entry which is preliminary data.</text>
</comment>
<dbReference type="Pfam" id="PF03254">
    <property type="entry name" value="XG_FTase"/>
    <property type="match status" value="1"/>
</dbReference>
<dbReference type="EMBL" id="CM026421">
    <property type="protein sequence ID" value="KAG0591145.1"/>
    <property type="molecule type" value="Genomic_DNA"/>
</dbReference>
<keyword evidence="5 6" id="KW-0961">Cell wall biogenesis/degradation</keyword>
<evidence type="ECO:0000256" key="3">
    <source>
        <dbReference type="ARBA" id="ARBA00022679"/>
    </source>
</evidence>
<accession>A0A8T0J6H7</accession>
<dbReference type="GO" id="GO:0042546">
    <property type="term" value="P:cell wall biogenesis"/>
    <property type="evidence" value="ECO:0007669"/>
    <property type="project" value="InterPro"/>
</dbReference>
<keyword evidence="2 6" id="KW-0328">Glycosyltransferase</keyword>
<dbReference type="AlphaFoldDB" id="A0A8T0J6H7"/>
<organism evidence="7 8">
    <name type="scientific">Ceratodon purpureus</name>
    <name type="common">Fire moss</name>
    <name type="synonym">Dicranum purpureum</name>
    <dbReference type="NCBI Taxonomy" id="3225"/>
    <lineage>
        <taxon>Eukaryota</taxon>
        <taxon>Viridiplantae</taxon>
        <taxon>Streptophyta</taxon>
        <taxon>Embryophyta</taxon>
        <taxon>Bryophyta</taxon>
        <taxon>Bryophytina</taxon>
        <taxon>Bryopsida</taxon>
        <taxon>Dicranidae</taxon>
        <taxon>Pseudoditrichales</taxon>
        <taxon>Ditrichaceae</taxon>
        <taxon>Ceratodon</taxon>
    </lineage>
</organism>
<evidence type="ECO:0000256" key="4">
    <source>
        <dbReference type="ARBA" id="ARBA00023180"/>
    </source>
</evidence>
<evidence type="ECO:0000313" key="7">
    <source>
        <dbReference type="EMBL" id="KAG0591145.1"/>
    </source>
</evidence>
<evidence type="ECO:0000313" key="8">
    <source>
        <dbReference type="Proteomes" id="UP000822688"/>
    </source>
</evidence>
<proteinExistence type="inferred from homology"/>
<evidence type="ECO:0000256" key="2">
    <source>
        <dbReference type="ARBA" id="ARBA00022676"/>
    </source>
</evidence>
<name>A0A8T0J6H7_CERPU</name>
<dbReference type="InterPro" id="IPR004938">
    <property type="entry name" value="XG_FTase"/>
</dbReference>
<dbReference type="Gene3D" id="3.40.50.11340">
    <property type="match status" value="1"/>
</dbReference>
<dbReference type="GO" id="GO:0009969">
    <property type="term" value="P:xyloglucan biosynthetic process"/>
    <property type="evidence" value="ECO:0007669"/>
    <property type="project" value="TreeGrafter"/>
</dbReference>
<dbReference type="PANTHER" id="PTHR31889">
    <property type="entry name" value="FUCOSYLTRANSFERASE 2-RELATED"/>
    <property type="match status" value="1"/>
</dbReference>
<gene>
    <name evidence="7" type="ORF">KC19_1G153400</name>
</gene>
<keyword evidence="6" id="KW-1133">Transmembrane helix</keyword>
<reference evidence="7" key="1">
    <citation type="submission" date="2020-06" db="EMBL/GenBank/DDBJ databases">
        <title>WGS assembly of Ceratodon purpureus strain R40.</title>
        <authorList>
            <person name="Carey S.B."/>
            <person name="Jenkins J."/>
            <person name="Shu S."/>
            <person name="Lovell J.T."/>
            <person name="Sreedasyam A."/>
            <person name="Maumus F."/>
            <person name="Tiley G.P."/>
            <person name="Fernandez-Pozo N."/>
            <person name="Barry K."/>
            <person name="Chen C."/>
            <person name="Wang M."/>
            <person name="Lipzen A."/>
            <person name="Daum C."/>
            <person name="Saski C.A."/>
            <person name="Payton A.C."/>
            <person name="Mcbreen J.C."/>
            <person name="Conrad R.E."/>
            <person name="Kollar L.M."/>
            <person name="Olsson S."/>
            <person name="Huttunen S."/>
            <person name="Landis J.B."/>
            <person name="Wickett N.J."/>
            <person name="Johnson M.G."/>
            <person name="Rensing S.A."/>
            <person name="Grimwood J."/>
            <person name="Schmutz J."/>
            <person name="Mcdaniel S.F."/>
        </authorList>
    </citation>
    <scope>NUCLEOTIDE SEQUENCE</scope>
    <source>
        <strain evidence="7">R40</strain>
    </source>
</reference>
<sequence>MAMGSFLKNGKCRYIPRATGFLFILFVALYYVVFTGQVKMMYRGGGGFGRPAENQNLTGLAEGRERAIQGLIRALQEATMEAAGGEDESTWWTPEARERWNQENSCVSRMEMREKYKRRASVPYEEPNAKWGEVLVEYTKLHRTCMHRVGDATAYFLNKNSSVNCKFVVVDTEEAAGLGNRLVMIQSAFTYALLTQRVLLIARGILLPDILCEPFEGSSWRGFDSGYLVTPFRVGNEFFTKSALFYKRIDVSQRVGDSAETSPLVHPYSVANGEGYYIEQVDSRFYCDTEQEYYKNVPWVYIMGCLYFTPKLYAVPSFRPILDALFPDRTILTNTLRDVLTPSNTVWDRVKRIEEEHNLQNADRRLGIQVRYRYKAEQFERMHVLVEDRILQCGVANHLLPQILGPEQPTLAPGSNQMAKTTSVFVASLFEGVKNNLTATFGRYPTANGERVEVVQLSNEGEQKYGVEIFQEALAEIITLSFSDYLFVTPQSTFSGCAQGYGGLVPWFIEFREDIPKSSPPCTRGQTIDVCFQVPLDYTFRCPYDAAVNNYDISRVFPDIQRCLEGDTPGLQLITLPPSPS</sequence>
<dbReference type="Gene3D" id="3.40.50.11350">
    <property type="match status" value="1"/>
</dbReference>
<dbReference type="Proteomes" id="UP000822688">
    <property type="component" value="Chromosome 1"/>
</dbReference>
<evidence type="ECO:0000256" key="5">
    <source>
        <dbReference type="ARBA" id="ARBA00023316"/>
    </source>
</evidence>
<dbReference type="GO" id="GO:0008107">
    <property type="term" value="F:galactoside 2-alpha-L-fucosyltransferase activity"/>
    <property type="evidence" value="ECO:0007669"/>
    <property type="project" value="InterPro"/>
</dbReference>
<comment type="similarity">
    <text evidence="1 6">Belongs to the glycosyltransferase 37 family.</text>
</comment>
<keyword evidence="3 6" id="KW-0808">Transferase</keyword>
<evidence type="ECO:0000256" key="1">
    <source>
        <dbReference type="ARBA" id="ARBA00010481"/>
    </source>
</evidence>
<comment type="subcellular location">
    <subcellularLocation>
        <location evidence="6">Golgi apparatus</location>
        <location evidence="6">Golgi stack membrane</location>
        <topology evidence="6">Single-pass type II membrane protein</topology>
    </subcellularLocation>
</comment>
<comment type="function">
    <text evidence="6">May be involved in cell wall biosynthesis.</text>
</comment>
<dbReference type="EC" id="2.4.1.-" evidence="6"/>
<dbReference type="GO" id="GO:0032580">
    <property type="term" value="C:Golgi cisterna membrane"/>
    <property type="evidence" value="ECO:0007669"/>
    <property type="project" value="UniProtKB-SubCell"/>
</dbReference>
<protein>
    <recommendedName>
        <fullName evidence="6">Fucosyltransferase</fullName>
        <ecNumber evidence="6">2.4.1.-</ecNumber>
    </recommendedName>
</protein>
<dbReference type="GO" id="GO:0071555">
    <property type="term" value="P:cell wall organization"/>
    <property type="evidence" value="ECO:0007669"/>
    <property type="project" value="UniProtKB-UniRule"/>
</dbReference>